<evidence type="ECO:0000313" key="1">
    <source>
        <dbReference type="EMBL" id="SFR43550.1"/>
    </source>
</evidence>
<proteinExistence type="predicted"/>
<gene>
    <name evidence="1" type="ORF">SAMN04488124_1291</name>
</gene>
<keyword evidence="2" id="KW-1185">Reference proteome</keyword>
<evidence type="ECO:0000313" key="2">
    <source>
        <dbReference type="Proteomes" id="UP000243250"/>
    </source>
</evidence>
<dbReference type="RefSeq" id="WP_089878115.1">
    <property type="nucleotide sequence ID" value="NZ_FOYS01000002.1"/>
</dbReference>
<dbReference type="AlphaFoldDB" id="A0A1I6GMX9"/>
<dbReference type="InterPro" id="IPR055924">
    <property type="entry name" value="DUF7501"/>
</dbReference>
<dbReference type="Proteomes" id="UP000243250">
    <property type="component" value="Unassembled WGS sequence"/>
</dbReference>
<protein>
    <submittedName>
        <fullName evidence="1">Uncharacterized protein</fullName>
    </submittedName>
</protein>
<name>A0A1I6GMX9_9EURY</name>
<accession>A0A1I6GMX9</accession>
<sequence length="65" mass="7242">MSQSTTPSEVAYTWDDPNRCPFCLDELADPGSGFVAHLDESPVCKRGFDTWRTTVANDMRGEWSG</sequence>
<dbReference type="Pfam" id="PF24333">
    <property type="entry name" value="DUF7501"/>
    <property type="match status" value="1"/>
</dbReference>
<dbReference type="STRING" id="555875.SAMN04488124_1291"/>
<reference evidence="2" key="1">
    <citation type="submission" date="2016-10" db="EMBL/GenBank/DDBJ databases">
        <authorList>
            <person name="Varghese N."/>
            <person name="Submissions S."/>
        </authorList>
    </citation>
    <scope>NUCLEOTIDE SEQUENCE [LARGE SCALE GENOMIC DNA]</scope>
    <source>
        <strain evidence="2">CGMCC 1.8711</strain>
    </source>
</reference>
<dbReference type="EMBL" id="FOYS01000002">
    <property type="protein sequence ID" value="SFR43550.1"/>
    <property type="molecule type" value="Genomic_DNA"/>
</dbReference>
<organism evidence="1 2">
    <name type="scientific">Halogeometricum limi</name>
    <dbReference type="NCBI Taxonomy" id="555875"/>
    <lineage>
        <taxon>Archaea</taxon>
        <taxon>Methanobacteriati</taxon>
        <taxon>Methanobacteriota</taxon>
        <taxon>Stenosarchaea group</taxon>
        <taxon>Halobacteria</taxon>
        <taxon>Halobacteriales</taxon>
        <taxon>Haloferacaceae</taxon>
        <taxon>Halogeometricum</taxon>
    </lineage>
</organism>
<dbReference type="OrthoDB" id="179461at2157"/>